<evidence type="ECO:0000313" key="12">
    <source>
        <dbReference type="EMBL" id="EJD37524.1"/>
    </source>
</evidence>
<comment type="function">
    <text evidence="9">Component of the Mediator complex, a coactivator involved in the regulated transcription of nearly all RNA polymerase II-dependent genes. Mediator functions as a bridge to convey information from gene-specific regulatory proteins to the basal RNA polymerase II transcription machinery. Mediator is recruited to promoters by direct interactions with regulatory proteins and serves as a scaffold for the assembly of a functional preinitiation complex with RNA polymerase II and the general transcription factors.</text>
</comment>
<organism evidence="12 13">
    <name type="scientific">Auricularia subglabra (strain TFB-10046 / SS5)</name>
    <name type="common">White-rot fungus</name>
    <name type="synonym">Auricularia delicata (strain TFB10046)</name>
    <dbReference type="NCBI Taxonomy" id="717982"/>
    <lineage>
        <taxon>Eukaryota</taxon>
        <taxon>Fungi</taxon>
        <taxon>Dikarya</taxon>
        <taxon>Basidiomycota</taxon>
        <taxon>Agaricomycotina</taxon>
        <taxon>Agaricomycetes</taxon>
        <taxon>Auriculariales</taxon>
        <taxon>Auriculariaceae</taxon>
        <taxon>Auricularia</taxon>
    </lineage>
</organism>
<evidence type="ECO:0000256" key="1">
    <source>
        <dbReference type="ARBA" id="ARBA00004123"/>
    </source>
</evidence>
<dbReference type="PANTHER" id="PTHR12809:SF2">
    <property type="entry name" value="MEDIATOR OF RNA POLYMERASE II TRANSCRIPTION SUBUNIT 14"/>
    <property type="match status" value="1"/>
</dbReference>
<evidence type="ECO:0000256" key="7">
    <source>
        <dbReference type="ARBA" id="ARBA00023242"/>
    </source>
</evidence>
<dbReference type="eggNOG" id="KOG1875">
    <property type="taxonomic scope" value="Eukaryota"/>
</dbReference>
<evidence type="ECO:0000256" key="10">
    <source>
        <dbReference type="SAM" id="MobiDB-lite"/>
    </source>
</evidence>
<dbReference type="GO" id="GO:0006357">
    <property type="term" value="P:regulation of transcription by RNA polymerase II"/>
    <property type="evidence" value="ECO:0007669"/>
    <property type="project" value="InterPro"/>
</dbReference>
<keyword evidence="6 9" id="KW-0804">Transcription</keyword>
<keyword evidence="7 9" id="KW-0539">Nucleus</keyword>
<feature type="region of interest" description="Disordered" evidence="10">
    <location>
        <begin position="699"/>
        <end position="730"/>
    </location>
</feature>
<feature type="domain" description="Mediator complex subunit MED14 N-terminal" evidence="11">
    <location>
        <begin position="1"/>
        <end position="162"/>
    </location>
</feature>
<keyword evidence="13" id="KW-1185">Reference proteome</keyword>
<evidence type="ECO:0000256" key="2">
    <source>
        <dbReference type="ARBA" id="ARBA00007813"/>
    </source>
</evidence>
<dbReference type="InterPro" id="IPR013947">
    <property type="entry name" value="Mediator_Med14"/>
</dbReference>
<feature type="compositionally biased region" description="Low complexity" evidence="10">
    <location>
        <begin position="700"/>
        <end position="719"/>
    </location>
</feature>
<protein>
    <recommendedName>
        <fullName evidence="3 9">Mediator of RNA polymerase II transcription subunit 14</fullName>
    </recommendedName>
    <alternativeName>
        <fullName evidence="8 9">Mediator complex subunit 14</fullName>
    </alternativeName>
</protein>
<name>J0CZY5_AURST</name>
<evidence type="ECO:0000259" key="11">
    <source>
        <dbReference type="Pfam" id="PF08638"/>
    </source>
</evidence>
<dbReference type="KEGG" id="adl:AURDEDRAFT_116761"/>
<reference evidence="13" key="1">
    <citation type="journal article" date="2012" name="Science">
        <title>The Paleozoic origin of enzymatic lignin decomposition reconstructed from 31 fungal genomes.</title>
        <authorList>
            <person name="Floudas D."/>
            <person name="Binder M."/>
            <person name="Riley R."/>
            <person name="Barry K."/>
            <person name="Blanchette R.A."/>
            <person name="Henrissat B."/>
            <person name="Martinez A.T."/>
            <person name="Otillar R."/>
            <person name="Spatafora J.W."/>
            <person name="Yadav J.S."/>
            <person name="Aerts A."/>
            <person name="Benoit I."/>
            <person name="Boyd A."/>
            <person name="Carlson A."/>
            <person name="Copeland A."/>
            <person name="Coutinho P.M."/>
            <person name="de Vries R.P."/>
            <person name="Ferreira P."/>
            <person name="Findley K."/>
            <person name="Foster B."/>
            <person name="Gaskell J."/>
            <person name="Glotzer D."/>
            <person name="Gorecki P."/>
            <person name="Heitman J."/>
            <person name="Hesse C."/>
            <person name="Hori C."/>
            <person name="Igarashi K."/>
            <person name="Jurgens J.A."/>
            <person name="Kallen N."/>
            <person name="Kersten P."/>
            <person name="Kohler A."/>
            <person name="Kuees U."/>
            <person name="Kumar T.K.A."/>
            <person name="Kuo A."/>
            <person name="LaButti K."/>
            <person name="Larrondo L.F."/>
            <person name="Lindquist E."/>
            <person name="Ling A."/>
            <person name="Lombard V."/>
            <person name="Lucas S."/>
            <person name="Lundell T."/>
            <person name="Martin R."/>
            <person name="McLaughlin D.J."/>
            <person name="Morgenstern I."/>
            <person name="Morin E."/>
            <person name="Murat C."/>
            <person name="Nagy L.G."/>
            <person name="Nolan M."/>
            <person name="Ohm R.A."/>
            <person name="Patyshakuliyeva A."/>
            <person name="Rokas A."/>
            <person name="Ruiz-Duenas F.J."/>
            <person name="Sabat G."/>
            <person name="Salamov A."/>
            <person name="Samejima M."/>
            <person name="Schmutz J."/>
            <person name="Slot J.C."/>
            <person name="St John F."/>
            <person name="Stenlid J."/>
            <person name="Sun H."/>
            <person name="Sun S."/>
            <person name="Syed K."/>
            <person name="Tsang A."/>
            <person name="Wiebenga A."/>
            <person name="Young D."/>
            <person name="Pisabarro A."/>
            <person name="Eastwood D.C."/>
            <person name="Martin F."/>
            <person name="Cullen D."/>
            <person name="Grigoriev I.V."/>
            <person name="Hibbett D.S."/>
        </authorList>
    </citation>
    <scope>NUCLEOTIDE SEQUENCE [LARGE SCALE GENOMIC DNA]</scope>
    <source>
        <strain evidence="13">TFB10046</strain>
    </source>
</reference>
<dbReference type="FunCoup" id="J0CZY5">
    <property type="interactions" value="1"/>
</dbReference>
<dbReference type="InterPro" id="IPR055122">
    <property type="entry name" value="Med14_N"/>
</dbReference>
<accession>J0CZY5</accession>
<comment type="subcellular location">
    <subcellularLocation>
        <location evidence="1 9">Nucleus</location>
    </subcellularLocation>
</comment>
<dbReference type="InParanoid" id="J0CZY5"/>
<gene>
    <name evidence="12" type="ORF">AURDEDRAFT_116761</name>
</gene>
<keyword evidence="5 9" id="KW-0010">Activator</keyword>
<keyword evidence="4 9" id="KW-0805">Transcription regulation</keyword>
<dbReference type="OMA" id="QLEILWY"/>
<dbReference type="Pfam" id="PF08638">
    <property type="entry name" value="Med14"/>
    <property type="match status" value="1"/>
</dbReference>
<dbReference type="AlphaFoldDB" id="J0CZY5"/>
<evidence type="ECO:0000256" key="8">
    <source>
        <dbReference type="ARBA" id="ARBA00032007"/>
    </source>
</evidence>
<dbReference type="GO" id="GO:0003712">
    <property type="term" value="F:transcription coregulator activity"/>
    <property type="evidence" value="ECO:0007669"/>
    <property type="project" value="UniProtKB-UniRule"/>
</dbReference>
<dbReference type="GO" id="GO:0016592">
    <property type="term" value="C:mediator complex"/>
    <property type="evidence" value="ECO:0007669"/>
    <property type="project" value="UniProtKB-UniRule"/>
</dbReference>
<sequence length="1005" mass="111068">MSDLARKRTLADWVVNTKRQVVKLLAVVKWARDADDVQRAMNITAFLMNQNRQFDDVVKALDASKETLKAARLRNHDLLTSLDVLTTGTYQRLPLAIKENFIPPKPFTNDQVERTMTDFEDLIRYRLRMDEIVPIEMSSYTVADGRVSFHVPNLFHASVCLRGARPDDGWFFVGVEFDLTVSGDITATQEFPRAPPGPLKQMITDEADGRLGLYIPKPVDPNIPPDQVPPQPELAPGTVDAPLSRLYNYLQMMSLSYQLEILCYQAIRLRSLGWADYLKVEMSQDRKTLTATYWVRKPPSGPQRQSYQAARNPVPLEGGKLIISIEPTEPREPLLAKMALRGRTPSDSVESFGLSVKWEPAANAWAVPTPPTHISLSVNSQALDFEALLMTALRAHAQSIVHSLHFALAQFRAMAAPGVVETRENALVLRFCGEDAAVVASLDLRTGRLGMREETDLVGRVTRLVSACDMINNNPAVFVHAVALLRTSTILEDAEQKANSLGLQHFRYRNFAKEDMLKFGQDLHGLLYIRLALFQSYYLVVVVGDVAFRFATITTKTQPEGDAPRMQIADLGWVDAERVRPGAVTANRFLLDTELLKELYAYCCARVSYTTIETQLRNRGIPYAYARPGAVAAAPALEHAQFSRAVPVLCVHAADILAGVPAAEAAMANIQITPLHWWGERACQVVTSVKLKYVQPPVAPSTNTPTPLPTPGRAAQPRAPRVKPPPPRMMRPSESIVYDTQEAVVSFVSANVDTCVEEFLDQWARVSRMVVIAREVTTMAKEREWTDVRLLAFDLQTVEFAYATGYAVTISCTDDLLAIALPAAGERSYGLRFRALPSAASVSGENPHADMRELLEKRMSAAGVRALVETLRGSLPVVLELEALRREEEGKDAVVDALCKGVSWFRVLYSGRHALDVRLQDDRAMLLDGAHHLSPAEGAGAGDADARWLRPIPAFREMLLDAAPTLGAAGRVALLDAGLVCERGAVREALRALHRRVRASLAGSV</sequence>
<evidence type="ECO:0000256" key="9">
    <source>
        <dbReference type="RuleBase" id="RU365082"/>
    </source>
</evidence>
<comment type="subunit">
    <text evidence="9">Component of the Mediator complex.</text>
</comment>
<evidence type="ECO:0000256" key="3">
    <source>
        <dbReference type="ARBA" id="ARBA00019619"/>
    </source>
</evidence>
<dbReference type="PANTHER" id="PTHR12809">
    <property type="entry name" value="MEDIATOR COMPLEX SUBUNIT"/>
    <property type="match status" value="1"/>
</dbReference>
<evidence type="ECO:0000256" key="5">
    <source>
        <dbReference type="ARBA" id="ARBA00023159"/>
    </source>
</evidence>
<evidence type="ECO:0000256" key="4">
    <source>
        <dbReference type="ARBA" id="ARBA00023015"/>
    </source>
</evidence>
<dbReference type="GO" id="GO:0070847">
    <property type="term" value="C:core mediator complex"/>
    <property type="evidence" value="ECO:0007669"/>
    <property type="project" value="TreeGrafter"/>
</dbReference>
<proteinExistence type="inferred from homology"/>
<evidence type="ECO:0000256" key="6">
    <source>
        <dbReference type="ARBA" id="ARBA00023163"/>
    </source>
</evidence>
<dbReference type="Proteomes" id="UP000006514">
    <property type="component" value="Unassembled WGS sequence"/>
</dbReference>
<comment type="similarity">
    <text evidence="2 9">Belongs to the Mediator complex subunit 14 family.</text>
</comment>
<dbReference type="OrthoDB" id="205099at2759"/>
<evidence type="ECO:0000313" key="13">
    <source>
        <dbReference type="Proteomes" id="UP000006514"/>
    </source>
</evidence>
<dbReference type="EMBL" id="JH687839">
    <property type="protein sequence ID" value="EJD37524.1"/>
    <property type="molecule type" value="Genomic_DNA"/>
</dbReference>